<evidence type="ECO:0000256" key="3">
    <source>
        <dbReference type="ARBA" id="ARBA00023163"/>
    </source>
</evidence>
<evidence type="ECO:0000313" key="5">
    <source>
        <dbReference type="EMBL" id="SFI95904.1"/>
    </source>
</evidence>
<keyword evidence="1" id="KW-0805">Transcription regulation</keyword>
<sequence>MTMPEEILDKLKLFIYQQDEIAKKKQQYIQKEIIELALISEPISLAEIHVLDYIGSDPNLNVIGISKQMNMTRGAISKITARLERKGLVVKTQLPSNQKEVFFQLTPTGQKLWDLHRRDNQNKRNHFLNLFQGYSEAELSGIIHFLDDILREGSRILEADT</sequence>
<evidence type="ECO:0000313" key="6">
    <source>
        <dbReference type="Proteomes" id="UP000198915"/>
    </source>
</evidence>
<organism evidence="5 6">
    <name type="scientific">Brevibacillus centrosporus</name>
    <dbReference type="NCBI Taxonomy" id="54910"/>
    <lineage>
        <taxon>Bacteria</taxon>
        <taxon>Bacillati</taxon>
        <taxon>Bacillota</taxon>
        <taxon>Bacilli</taxon>
        <taxon>Bacillales</taxon>
        <taxon>Paenibacillaceae</taxon>
        <taxon>Brevibacillus</taxon>
    </lineage>
</organism>
<dbReference type="SMART" id="SM00347">
    <property type="entry name" value="HTH_MARR"/>
    <property type="match status" value="1"/>
</dbReference>
<proteinExistence type="predicted"/>
<dbReference type="Gene3D" id="1.10.10.10">
    <property type="entry name" value="Winged helix-like DNA-binding domain superfamily/Winged helix DNA-binding domain"/>
    <property type="match status" value="1"/>
</dbReference>
<dbReference type="InterPro" id="IPR052067">
    <property type="entry name" value="Metal_resp_HTH_trans_reg"/>
</dbReference>
<dbReference type="PANTHER" id="PTHR35790">
    <property type="entry name" value="HTH-TYPE TRANSCRIPTIONAL REGULATOR PCHR"/>
    <property type="match status" value="1"/>
</dbReference>
<keyword evidence="3" id="KW-0804">Transcription</keyword>
<dbReference type="InterPro" id="IPR000835">
    <property type="entry name" value="HTH_MarR-typ"/>
</dbReference>
<reference evidence="6" key="1">
    <citation type="submission" date="2016-10" db="EMBL/GenBank/DDBJ databases">
        <authorList>
            <person name="Varghese N."/>
            <person name="Submissions S."/>
        </authorList>
    </citation>
    <scope>NUCLEOTIDE SEQUENCE [LARGE SCALE GENOMIC DNA]</scope>
    <source>
        <strain evidence="6">OK042</strain>
    </source>
</reference>
<dbReference type="RefSeq" id="WP_122923440.1">
    <property type="nucleotide sequence ID" value="NZ_BJOE01000053.1"/>
</dbReference>
<gene>
    <name evidence="5" type="ORF">SAMN05518846_101613</name>
</gene>
<dbReference type="STRING" id="1884381.SAMN05518846_101613"/>
<dbReference type="PROSITE" id="PS50995">
    <property type="entry name" value="HTH_MARR_2"/>
    <property type="match status" value="1"/>
</dbReference>
<dbReference type="Pfam" id="PF01047">
    <property type="entry name" value="MarR"/>
    <property type="match status" value="1"/>
</dbReference>
<dbReference type="GO" id="GO:0003700">
    <property type="term" value="F:DNA-binding transcription factor activity"/>
    <property type="evidence" value="ECO:0007669"/>
    <property type="project" value="InterPro"/>
</dbReference>
<dbReference type="AlphaFoldDB" id="A0A1I3MFL7"/>
<dbReference type="EMBL" id="FORT01000001">
    <property type="protein sequence ID" value="SFI95904.1"/>
    <property type="molecule type" value="Genomic_DNA"/>
</dbReference>
<dbReference type="PROSITE" id="PS01117">
    <property type="entry name" value="HTH_MARR_1"/>
    <property type="match status" value="1"/>
</dbReference>
<dbReference type="InterPro" id="IPR023187">
    <property type="entry name" value="Tscrpt_reg_MarR-type_CS"/>
</dbReference>
<dbReference type="GO" id="GO:0003677">
    <property type="term" value="F:DNA binding"/>
    <property type="evidence" value="ECO:0007669"/>
    <property type="project" value="UniProtKB-KW"/>
</dbReference>
<evidence type="ECO:0000259" key="4">
    <source>
        <dbReference type="PROSITE" id="PS50995"/>
    </source>
</evidence>
<protein>
    <submittedName>
        <fullName evidence="5">Transcriptional regulator, MarR family</fullName>
    </submittedName>
</protein>
<dbReference type="GeneID" id="301129264"/>
<keyword evidence="2" id="KW-0238">DNA-binding</keyword>
<dbReference type="PANTHER" id="PTHR35790:SF4">
    <property type="entry name" value="HTH-TYPE TRANSCRIPTIONAL REGULATOR PCHR"/>
    <property type="match status" value="1"/>
</dbReference>
<dbReference type="Proteomes" id="UP000198915">
    <property type="component" value="Unassembled WGS sequence"/>
</dbReference>
<feature type="domain" description="HTH marR-type" evidence="4">
    <location>
        <begin position="4"/>
        <end position="151"/>
    </location>
</feature>
<dbReference type="SUPFAM" id="SSF46785">
    <property type="entry name" value="Winged helix' DNA-binding domain"/>
    <property type="match status" value="1"/>
</dbReference>
<dbReference type="InterPro" id="IPR036388">
    <property type="entry name" value="WH-like_DNA-bd_sf"/>
</dbReference>
<name>A0A1I3MFL7_9BACL</name>
<evidence type="ECO:0000256" key="1">
    <source>
        <dbReference type="ARBA" id="ARBA00023015"/>
    </source>
</evidence>
<accession>A0A1I3MFL7</accession>
<keyword evidence="6" id="KW-1185">Reference proteome</keyword>
<dbReference type="InterPro" id="IPR036390">
    <property type="entry name" value="WH_DNA-bd_sf"/>
</dbReference>
<evidence type="ECO:0000256" key="2">
    <source>
        <dbReference type="ARBA" id="ARBA00023125"/>
    </source>
</evidence>